<sequence>MRPVFGFLAGLIFGLGLILGGMANPLKVMNFLDIFGTWDPSLAFVMGGAAVTAFVGFRLAWRQDRPRLMPAFDLPSATQIDGRLLGGAAIFGIGWGTSGFCPGPAWVALPIAAPGTLIFVPAMVIGIVLGRALK</sequence>
<dbReference type="Proteomes" id="UP000295701">
    <property type="component" value="Unassembled WGS sequence"/>
</dbReference>
<keyword evidence="1" id="KW-0812">Transmembrane</keyword>
<name>A0A4R6AE12_9RHOB</name>
<feature type="transmembrane region" description="Helical" evidence="1">
    <location>
        <begin position="82"/>
        <end position="100"/>
    </location>
</feature>
<evidence type="ECO:0000313" key="2">
    <source>
        <dbReference type="EMBL" id="TDL79443.1"/>
    </source>
</evidence>
<organism evidence="2 3">
    <name type="scientific">Palleronia sediminis</name>
    <dbReference type="NCBI Taxonomy" id="2547833"/>
    <lineage>
        <taxon>Bacteria</taxon>
        <taxon>Pseudomonadati</taxon>
        <taxon>Pseudomonadota</taxon>
        <taxon>Alphaproteobacteria</taxon>
        <taxon>Rhodobacterales</taxon>
        <taxon>Roseobacteraceae</taxon>
        <taxon>Palleronia</taxon>
    </lineage>
</organism>
<reference evidence="2 3" key="1">
    <citation type="submission" date="2019-03" db="EMBL/GenBank/DDBJ databases">
        <title>Primorskyibacter sp. SS33 isolated from sediments.</title>
        <authorList>
            <person name="Xunke S."/>
        </authorList>
    </citation>
    <scope>NUCLEOTIDE SEQUENCE [LARGE SCALE GENOMIC DNA]</scope>
    <source>
        <strain evidence="2 3">SS33</strain>
    </source>
</reference>
<proteinExistence type="predicted"/>
<feature type="transmembrane region" description="Helical" evidence="1">
    <location>
        <begin position="106"/>
        <end position="129"/>
    </location>
</feature>
<dbReference type="EMBL" id="SNAA01000010">
    <property type="protein sequence ID" value="TDL79443.1"/>
    <property type="molecule type" value="Genomic_DNA"/>
</dbReference>
<dbReference type="AlphaFoldDB" id="A0A4R6AE12"/>
<dbReference type="RefSeq" id="WP_133397031.1">
    <property type="nucleotide sequence ID" value="NZ_SNAA01000010.1"/>
</dbReference>
<protein>
    <submittedName>
        <fullName evidence="2">YeeE/YedE family protein</fullName>
    </submittedName>
</protein>
<gene>
    <name evidence="2" type="ORF">E2L08_10375</name>
</gene>
<accession>A0A4R6AE12</accession>
<dbReference type="OrthoDB" id="9790409at2"/>
<keyword evidence="1" id="KW-0472">Membrane</keyword>
<dbReference type="Pfam" id="PF20398">
    <property type="entry name" value="DUF6691"/>
    <property type="match status" value="1"/>
</dbReference>
<evidence type="ECO:0000256" key="1">
    <source>
        <dbReference type="SAM" id="Phobius"/>
    </source>
</evidence>
<keyword evidence="1" id="KW-1133">Transmembrane helix</keyword>
<comment type="caution">
    <text evidence="2">The sequence shown here is derived from an EMBL/GenBank/DDBJ whole genome shotgun (WGS) entry which is preliminary data.</text>
</comment>
<evidence type="ECO:0000313" key="3">
    <source>
        <dbReference type="Proteomes" id="UP000295701"/>
    </source>
</evidence>
<keyword evidence="3" id="KW-1185">Reference proteome</keyword>
<feature type="transmembrane region" description="Helical" evidence="1">
    <location>
        <begin position="42"/>
        <end position="61"/>
    </location>
</feature>
<dbReference type="InterPro" id="IPR046513">
    <property type="entry name" value="DUF6691"/>
</dbReference>